<dbReference type="AlphaFoldDB" id="A0A1B6EK00"/>
<gene>
    <name evidence="2" type="ORF">g.235</name>
</gene>
<evidence type="ECO:0000313" key="2">
    <source>
        <dbReference type="EMBL" id="JAS38260.1"/>
    </source>
</evidence>
<organism evidence="2">
    <name type="scientific">Cuerna arida</name>
    <dbReference type="NCBI Taxonomy" id="1464854"/>
    <lineage>
        <taxon>Eukaryota</taxon>
        <taxon>Metazoa</taxon>
        <taxon>Ecdysozoa</taxon>
        <taxon>Arthropoda</taxon>
        <taxon>Hexapoda</taxon>
        <taxon>Insecta</taxon>
        <taxon>Pterygota</taxon>
        <taxon>Neoptera</taxon>
        <taxon>Paraneoptera</taxon>
        <taxon>Hemiptera</taxon>
        <taxon>Auchenorrhyncha</taxon>
        <taxon>Membracoidea</taxon>
        <taxon>Cicadellidae</taxon>
        <taxon>Cicadellinae</taxon>
        <taxon>Proconiini</taxon>
        <taxon>Cuerna</taxon>
    </lineage>
</organism>
<accession>A0A1B6EK00</accession>
<feature type="region of interest" description="Disordered" evidence="1">
    <location>
        <begin position="33"/>
        <end position="62"/>
    </location>
</feature>
<protein>
    <submittedName>
        <fullName evidence="2">Uncharacterized protein</fullName>
    </submittedName>
</protein>
<dbReference type="EMBL" id="GECZ01031509">
    <property type="protein sequence ID" value="JAS38260.1"/>
    <property type="molecule type" value="Transcribed_RNA"/>
</dbReference>
<sequence length="113" mass="12750">KVIVGRISFGRSQSLGPPAEVVLDLLQRTTLSLREEEVEEDSGQERDTPVQDKRPEPAEGLEDRECFHGQKYAYMGNKDCQSPHNSSHLGRIKFSNHDPRYCEVAHGGRSNED</sequence>
<evidence type="ECO:0000256" key="1">
    <source>
        <dbReference type="SAM" id="MobiDB-lite"/>
    </source>
</evidence>
<feature type="compositionally biased region" description="Basic and acidic residues" evidence="1">
    <location>
        <begin position="43"/>
        <end position="62"/>
    </location>
</feature>
<name>A0A1B6EK00_9HEMI</name>
<reference evidence="2" key="1">
    <citation type="submission" date="2015-11" db="EMBL/GenBank/DDBJ databases">
        <title>De novo transcriptome assembly of four potential Pierce s Disease insect vectors from Arizona vineyards.</title>
        <authorList>
            <person name="Tassone E.E."/>
        </authorList>
    </citation>
    <scope>NUCLEOTIDE SEQUENCE</scope>
</reference>
<proteinExistence type="predicted"/>
<feature type="non-terminal residue" evidence="2">
    <location>
        <position position="1"/>
    </location>
</feature>